<gene>
    <name evidence="2" type="ORF">SR882_05525</name>
</gene>
<feature type="domain" description="Transposase IS200-like" evidence="1">
    <location>
        <begin position="16"/>
        <end position="176"/>
    </location>
</feature>
<dbReference type="Proteomes" id="UP001327459">
    <property type="component" value="Chromosome"/>
</dbReference>
<reference evidence="2 3" key="1">
    <citation type="submission" date="2023-11" db="EMBL/GenBank/DDBJ databases">
        <title>MicrobeMod: A computational toolkit for identifying prokaryotic methylation and restriction-modification with nanopore sequencing.</title>
        <authorList>
            <person name="Crits-Christoph A."/>
            <person name="Kang S.C."/>
            <person name="Lee H."/>
            <person name="Ostrov N."/>
        </authorList>
    </citation>
    <scope>NUCLEOTIDE SEQUENCE [LARGE SCALE GENOMIC DNA]</scope>
    <source>
        <strain evidence="2 3">ATCC 49870</strain>
    </source>
</reference>
<proteinExistence type="predicted"/>
<evidence type="ECO:0000259" key="1">
    <source>
        <dbReference type="SMART" id="SM01321"/>
    </source>
</evidence>
<accession>A0ABZ0YYU7</accession>
<organism evidence="2 3">
    <name type="scientific">Guyparkeria halophila</name>
    <dbReference type="NCBI Taxonomy" id="47960"/>
    <lineage>
        <taxon>Bacteria</taxon>
        <taxon>Pseudomonadati</taxon>
        <taxon>Pseudomonadota</taxon>
        <taxon>Gammaproteobacteria</taxon>
        <taxon>Chromatiales</taxon>
        <taxon>Thioalkalibacteraceae</taxon>
        <taxon>Guyparkeria</taxon>
    </lineage>
</organism>
<dbReference type="PANTHER" id="PTHR36966">
    <property type="entry name" value="REP-ASSOCIATED TYROSINE TRANSPOSASE"/>
    <property type="match status" value="1"/>
</dbReference>
<dbReference type="Pfam" id="PF01797">
    <property type="entry name" value="Y1_Tnp"/>
    <property type="match status" value="1"/>
</dbReference>
<dbReference type="RefSeq" id="WP_322522334.1">
    <property type="nucleotide sequence ID" value="NZ_CP140153.1"/>
</dbReference>
<sequence>MPQSRYRHGGLPHLDAPGHFQHIVFHLADSLPREALTSIELELAELPHSRRKRAMARRIAALLDAGLGSCLLADPFCARIVADTLIFGHGNRYWLHDWVIMPNHVHVLIRQGEREPLARIIQSWKRHSAREIRRKGADIYRHAGSESAGLWQRDYWDRYIRDERHLAAVKEYIWQNPVAAGLVSSPEDWPYGSAARGDDET</sequence>
<dbReference type="Gene3D" id="3.30.70.1290">
    <property type="entry name" value="Transposase IS200-like"/>
    <property type="match status" value="1"/>
</dbReference>
<dbReference type="NCBIfam" id="NF047646">
    <property type="entry name" value="REP_Tyr_transpos"/>
    <property type="match status" value="1"/>
</dbReference>
<protein>
    <submittedName>
        <fullName evidence="2">Transposase</fullName>
    </submittedName>
</protein>
<dbReference type="InterPro" id="IPR052715">
    <property type="entry name" value="RAYT_transposase"/>
</dbReference>
<dbReference type="PANTHER" id="PTHR36966:SF1">
    <property type="entry name" value="REP-ASSOCIATED TYROSINE TRANSPOSASE"/>
    <property type="match status" value="1"/>
</dbReference>
<name>A0ABZ0YYU7_9GAMM</name>
<keyword evidence="3" id="KW-1185">Reference proteome</keyword>
<dbReference type="SUPFAM" id="SSF143422">
    <property type="entry name" value="Transposase IS200-like"/>
    <property type="match status" value="1"/>
</dbReference>
<dbReference type="InterPro" id="IPR036515">
    <property type="entry name" value="Transposase_17_sf"/>
</dbReference>
<dbReference type="EMBL" id="CP140153">
    <property type="protein sequence ID" value="WQH17365.1"/>
    <property type="molecule type" value="Genomic_DNA"/>
</dbReference>
<evidence type="ECO:0000313" key="3">
    <source>
        <dbReference type="Proteomes" id="UP001327459"/>
    </source>
</evidence>
<dbReference type="InterPro" id="IPR002686">
    <property type="entry name" value="Transposase_17"/>
</dbReference>
<evidence type="ECO:0000313" key="2">
    <source>
        <dbReference type="EMBL" id="WQH17365.1"/>
    </source>
</evidence>
<dbReference type="SMART" id="SM01321">
    <property type="entry name" value="Y1_Tnp"/>
    <property type="match status" value="1"/>
</dbReference>